<accession>A0A2H0V8Q4</accession>
<dbReference type="AlphaFoldDB" id="A0A2H0V8Q4"/>
<sequence length="151" mass="17872">MSCKEWELPVLKVELYQPIGRGTCVVEEVIEIIYRDEGRDDGNFCSDEVSLGIRDFALDVKDVLEVIKNFFSKRTFTFKELEDFCYISPPKFNNDLDDPVNPVESFGNLRRHLNFLLKKGFLQEIKPGKFRLVFSKKVKFRKNFYFEHDEE</sequence>
<comment type="caution">
    <text evidence="1">The sequence shown here is derived from an EMBL/GenBank/DDBJ whole genome shotgun (WGS) entry which is preliminary data.</text>
</comment>
<name>A0A2H0V8Q4_9BACT</name>
<dbReference type="Proteomes" id="UP000228614">
    <property type="component" value="Unassembled WGS sequence"/>
</dbReference>
<evidence type="ECO:0000313" key="1">
    <source>
        <dbReference type="EMBL" id="PIR94710.1"/>
    </source>
</evidence>
<proteinExistence type="predicted"/>
<organism evidence="1 2">
    <name type="scientific">Candidatus Falkowbacteria bacterium CG10_big_fil_rev_8_21_14_0_10_37_6</name>
    <dbReference type="NCBI Taxonomy" id="1974563"/>
    <lineage>
        <taxon>Bacteria</taxon>
        <taxon>Candidatus Falkowiibacteriota</taxon>
    </lineage>
</organism>
<reference evidence="2" key="1">
    <citation type="submission" date="2017-09" db="EMBL/GenBank/DDBJ databases">
        <title>Depth-based differentiation of microbial function through sediment-hosted aquifers and enrichment of novel symbionts in the deep terrestrial subsurface.</title>
        <authorList>
            <person name="Probst A.J."/>
            <person name="Ladd B."/>
            <person name="Jarett J.K."/>
            <person name="Geller-Mcgrath D.E."/>
            <person name="Sieber C.M.K."/>
            <person name="Emerson J.B."/>
            <person name="Anantharaman K."/>
            <person name="Thomas B.C."/>
            <person name="Malmstrom R."/>
            <person name="Stieglmeier M."/>
            <person name="Klingl A."/>
            <person name="Woyke T."/>
            <person name="Ryan C.M."/>
            <person name="Banfield J.F."/>
        </authorList>
    </citation>
    <scope>NUCLEOTIDE SEQUENCE [LARGE SCALE GENOMIC DNA]</scope>
</reference>
<gene>
    <name evidence="1" type="ORF">COT95_02720</name>
</gene>
<dbReference type="EMBL" id="PFAN01000134">
    <property type="protein sequence ID" value="PIR94710.1"/>
    <property type="molecule type" value="Genomic_DNA"/>
</dbReference>
<protein>
    <submittedName>
        <fullName evidence="1">Uncharacterized protein</fullName>
    </submittedName>
</protein>
<evidence type="ECO:0000313" key="2">
    <source>
        <dbReference type="Proteomes" id="UP000228614"/>
    </source>
</evidence>